<reference evidence="3" key="1">
    <citation type="journal article" date="2019" name="Int. J. Syst. Evol. Microbiol.">
        <title>The Global Catalogue of Microorganisms (GCM) 10K type strain sequencing project: providing services to taxonomists for standard genome sequencing and annotation.</title>
        <authorList>
            <consortium name="The Broad Institute Genomics Platform"/>
            <consortium name="The Broad Institute Genome Sequencing Center for Infectious Disease"/>
            <person name="Wu L."/>
            <person name="Ma J."/>
        </authorList>
    </citation>
    <scope>NUCLEOTIDE SEQUENCE [LARGE SCALE GENOMIC DNA]</scope>
    <source>
        <strain evidence="3">CGMCC 1.15277</strain>
    </source>
</reference>
<proteinExistence type="predicted"/>
<feature type="compositionally biased region" description="Basic and acidic residues" evidence="1">
    <location>
        <begin position="488"/>
        <end position="506"/>
    </location>
</feature>
<dbReference type="EMBL" id="JBHSUA010000009">
    <property type="protein sequence ID" value="MFC6396458.1"/>
    <property type="molecule type" value="Genomic_DNA"/>
</dbReference>
<dbReference type="Proteomes" id="UP001596266">
    <property type="component" value="Unassembled WGS sequence"/>
</dbReference>
<keyword evidence="3" id="KW-1185">Reference proteome</keyword>
<sequence>MIGLKDLTWYPKANGAGDIDGAGSKRLLGQPELDLCSLLVRETAQNSWDARNRDQVPEFEIRLRTLGLSELDVLRWNIFRETAPGSRLEYLLQRQKPFDAIEISDRNTKGLGGALRNDLVTEGVHDWVDFVLAVGAPPDNERGGGTYGFGKTASYVASRCSTIVIWSATVHAGRVEHRFIASAMDSGFTLKGERFTGRQWWGLTVHESQRPTRIVPLLGDEAKRLGEALFEHHFGPHETGTSLLILDPWDPDADGEASWRERVPLAVMENLWPKLVPDQAQQHCMDIALYDHGEPVPIVPSNSPTFDALGHALSVARRGKQGPATDMHTTCFDVRLQRPVMLVGHLALTRYFSNPQDPLGGLSGKVALMRAPELIVRSEEFRAGTHDVLNWVGVFRPLDSLNNHFANAEPPAHDAWVPALMNDKGEKRVVNVALREIKTHVRDFMSPTPVVDKAEGAAPTAALSAALAGLAGVATGSRPSPVARKDRKTREGAARKERRSTGEAKLSRVTPLPSVQRDVDLGRERSRVFFDVSAEQALRVALGKLSISIDGSTLLAPDEIGIVAWSDGSRGSTLNVNGSGSYWVDVAYPTGVAIEVDVKVAEPA</sequence>
<organism evidence="2 3">
    <name type="scientific">Luteococcus sanguinis</name>
    <dbReference type="NCBI Taxonomy" id="174038"/>
    <lineage>
        <taxon>Bacteria</taxon>
        <taxon>Bacillati</taxon>
        <taxon>Actinomycetota</taxon>
        <taxon>Actinomycetes</taxon>
        <taxon>Propionibacteriales</taxon>
        <taxon>Propionibacteriaceae</taxon>
        <taxon>Luteococcus</taxon>
    </lineage>
</organism>
<evidence type="ECO:0000313" key="2">
    <source>
        <dbReference type="EMBL" id="MFC6396458.1"/>
    </source>
</evidence>
<name>A0ABW1WYZ9_9ACTN</name>
<protein>
    <submittedName>
        <fullName evidence="2">Uncharacterized protein</fullName>
    </submittedName>
</protein>
<feature type="region of interest" description="Disordered" evidence="1">
    <location>
        <begin position="476"/>
        <end position="510"/>
    </location>
</feature>
<gene>
    <name evidence="2" type="ORF">ACFP57_05570</name>
</gene>
<comment type="caution">
    <text evidence="2">The sequence shown here is derived from an EMBL/GenBank/DDBJ whole genome shotgun (WGS) entry which is preliminary data.</text>
</comment>
<evidence type="ECO:0000256" key="1">
    <source>
        <dbReference type="SAM" id="MobiDB-lite"/>
    </source>
</evidence>
<dbReference type="RefSeq" id="WP_343884903.1">
    <property type="nucleotide sequence ID" value="NZ_BAAAKI010000004.1"/>
</dbReference>
<evidence type="ECO:0000313" key="3">
    <source>
        <dbReference type="Proteomes" id="UP001596266"/>
    </source>
</evidence>
<accession>A0ABW1WYZ9</accession>